<evidence type="ECO:0000313" key="2">
    <source>
        <dbReference type="Proteomes" id="UP000245590"/>
    </source>
</evidence>
<protein>
    <submittedName>
        <fullName evidence="1">ImmA/IrrE family metallo-endopeptidase</fullName>
    </submittedName>
</protein>
<gene>
    <name evidence="1" type="ORF">DEO23_14180</name>
</gene>
<comment type="caution">
    <text evidence="1">The sequence shown here is derived from an EMBL/GenBank/DDBJ whole genome shotgun (WGS) entry which is preliminary data.</text>
</comment>
<dbReference type="EMBL" id="QFKX01000006">
    <property type="protein sequence ID" value="PWH05224.1"/>
    <property type="molecule type" value="Genomic_DNA"/>
</dbReference>
<evidence type="ECO:0000313" key="1">
    <source>
        <dbReference type="EMBL" id="PWH05224.1"/>
    </source>
</evidence>
<accession>A0A2U2RH96</accession>
<reference evidence="1 2" key="1">
    <citation type="submission" date="2018-05" db="EMBL/GenBank/DDBJ databases">
        <title>Brachybacterium sp. M1HQ-2T, whole genome shotgun sequence.</title>
        <authorList>
            <person name="Tuo L."/>
        </authorList>
    </citation>
    <scope>NUCLEOTIDE SEQUENCE [LARGE SCALE GENOMIC DNA]</scope>
    <source>
        <strain evidence="1 2">M1HQ-2</strain>
    </source>
</reference>
<sequence>MSGYRPVMLEPRILDAALPEGLLGYTDGATTIWLDEQLTAVDRRVVLDHELVHYVRGHEGHCLAVVENGIDRQVACGLIRVDELGEAAAWSPYPAEIAEELDVMPETVVDRLHTLTDCERAALTERLRDAHWKH</sequence>
<proteinExistence type="predicted"/>
<dbReference type="AlphaFoldDB" id="A0A2U2RH96"/>
<dbReference type="OrthoDB" id="4727201at2"/>
<name>A0A2U2RH96_9MICO</name>
<dbReference type="Proteomes" id="UP000245590">
    <property type="component" value="Unassembled WGS sequence"/>
</dbReference>
<keyword evidence="2" id="KW-1185">Reference proteome</keyword>
<organism evidence="1 2">
    <name type="scientific">Brachybacterium endophyticum</name>
    <dbReference type="NCBI Taxonomy" id="2182385"/>
    <lineage>
        <taxon>Bacteria</taxon>
        <taxon>Bacillati</taxon>
        <taxon>Actinomycetota</taxon>
        <taxon>Actinomycetes</taxon>
        <taxon>Micrococcales</taxon>
        <taxon>Dermabacteraceae</taxon>
        <taxon>Brachybacterium</taxon>
    </lineage>
</organism>